<name>A0AAN8NRF9_POLSC</name>
<comment type="caution">
    <text evidence="2">The sequence shown here is derived from an EMBL/GenBank/DDBJ whole genome shotgun (WGS) entry which is preliminary data.</text>
</comment>
<feature type="compositionally biased region" description="Acidic residues" evidence="1">
    <location>
        <begin position="27"/>
        <end position="43"/>
    </location>
</feature>
<evidence type="ECO:0000256" key="1">
    <source>
        <dbReference type="SAM" id="MobiDB-lite"/>
    </source>
</evidence>
<evidence type="ECO:0000313" key="2">
    <source>
        <dbReference type="EMBL" id="KAK6619569.1"/>
    </source>
</evidence>
<proteinExistence type="predicted"/>
<protein>
    <submittedName>
        <fullName evidence="2">Uncharacterized protein</fullName>
    </submittedName>
</protein>
<dbReference type="EMBL" id="JAWJWE010000040">
    <property type="protein sequence ID" value="KAK6619569.1"/>
    <property type="molecule type" value="Genomic_DNA"/>
</dbReference>
<organism evidence="2 3">
    <name type="scientific">Polyplax serrata</name>
    <name type="common">Common mouse louse</name>
    <dbReference type="NCBI Taxonomy" id="468196"/>
    <lineage>
        <taxon>Eukaryota</taxon>
        <taxon>Metazoa</taxon>
        <taxon>Ecdysozoa</taxon>
        <taxon>Arthropoda</taxon>
        <taxon>Hexapoda</taxon>
        <taxon>Insecta</taxon>
        <taxon>Pterygota</taxon>
        <taxon>Neoptera</taxon>
        <taxon>Paraneoptera</taxon>
        <taxon>Psocodea</taxon>
        <taxon>Troctomorpha</taxon>
        <taxon>Phthiraptera</taxon>
        <taxon>Anoplura</taxon>
        <taxon>Polyplacidae</taxon>
        <taxon>Polyplax</taxon>
    </lineage>
</organism>
<evidence type="ECO:0000313" key="3">
    <source>
        <dbReference type="Proteomes" id="UP001372834"/>
    </source>
</evidence>
<gene>
    <name evidence="2" type="ORF">RUM43_012326</name>
</gene>
<sequence length="91" mass="10462">MKEPFPFWNANFFRIICKFDEGAQAEREEEEEEEDEDEDDDDDSGKLKEGRCGGKKTVKISVEGEGCWKSFWLNQSSTGKAMLVELECKLS</sequence>
<feature type="region of interest" description="Disordered" evidence="1">
    <location>
        <begin position="23"/>
        <end position="52"/>
    </location>
</feature>
<reference evidence="2 3" key="1">
    <citation type="submission" date="2023-10" db="EMBL/GenBank/DDBJ databases">
        <title>Genomes of two closely related lineages of the louse Polyplax serrata with different host specificities.</title>
        <authorList>
            <person name="Martinu J."/>
            <person name="Tarabai H."/>
            <person name="Stefka J."/>
            <person name="Hypsa V."/>
        </authorList>
    </citation>
    <scope>NUCLEOTIDE SEQUENCE [LARGE SCALE GENOMIC DNA]</scope>
    <source>
        <strain evidence="2">HR10_N</strain>
    </source>
</reference>
<dbReference type="Proteomes" id="UP001372834">
    <property type="component" value="Unassembled WGS sequence"/>
</dbReference>
<accession>A0AAN8NRF9</accession>
<dbReference type="AlphaFoldDB" id="A0AAN8NRF9"/>